<sequence length="230" mass="26291">MIQTDDDERPQLVHYQEYIEKPSLLIRFATRLGLTKEDKPMMGAVGKAYAFVSGNYRQGDQVILLVHSYFDRHMDAAEMLAKHLHDGTRPSYLLRVQSKNVGEAPERIPIHGVVAHVHGKTISIFEWNDKLKSRFPPGIQHIVCWGYECEFQSCATKCDADGSTISREICVSGHDDPYGLWEYCTKHVIYYNKYMIPQWDYHKPVWTHKLDSSSSNTQGGFPLEATKPSG</sequence>
<gene>
    <name evidence="1" type="ORF">V565_127150</name>
</gene>
<keyword evidence="2" id="KW-1185">Reference proteome</keyword>
<evidence type="ECO:0000313" key="1">
    <source>
        <dbReference type="EMBL" id="KEP48339.1"/>
    </source>
</evidence>
<evidence type="ECO:0000313" key="2">
    <source>
        <dbReference type="Proteomes" id="UP000027456"/>
    </source>
</evidence>
<dbReference type="EMBL" id="AZST01000530">
    <property type="protein sequence ID" value="KEP48339.1"/>
    <property type="molecule type" value="Genomic_DNA"/>
</dbReference>
<organism evidence="1 2">
    <name type="scientific">Rhizoctonia solani 123E</name>
    <dbReference type="NCBI Taxonomy" id="1423351"/>
    <lineage>
        <taxon>Eukaryota</taxon>
        <taxon>Fungi</taxon>
        <taxon>Dikarya</taxon>
        <taxon>Basidiomycota</taxon>
        <taxon>Agaricomycotina</taxon>
        <taxon>Agaricomycetes</taxon>
        <taxon>Cantharellales</taxon>
        <taxon>Ceratobasidiaceae</taxon>
        <taxon>Rhizoctonia</taxon>
    </lineage>
</organism>
<reference evidence="1 2" key="1">
    <citation type="submission" date="2013-12" db="EMBL/GenBank/DDBJ databases">
        <authorList>
            <person name="Cubeta M."/>
            <person name="Pakala S."/>
            <person name="Fedorova N."/>
            <person name="Thomas E."/>
            <person name="Dean R."/>
            <person name="Jabaji S."/>
            <person name="Neate S."/>
            <person name="Toda T."/>
            <person name="Tavantzis S."/>
            <person name="Vilgalys R."/>
            <person name="Bharathan N."/>
            <person name="Pakala S."/>
            <person name="Losada L.S."/>
            <person name="Zafar N."/>
            <person name="Nierman W."/>
        </authorList>
    </citation>
    <scope>NUCLEOTIDE SEQUENCE [LARGE SCALE GENOMIC DNA]</scope>
    <source>
        <strain evidence="1 2">123E</strain>
    </source>
</reference>
<dbReference type="OrthoDB" id="3234738at2759"/>
<dbReference type="HOGENOM" id="CLU_090409_0_0_1"/>
<accession>A0A074RNB7</accession>
<proteinExistence type="predicted"/>
<dbReference type="AlphaFoldDB" id="A0A074RNB7"/>
<dbReference type="Proteomes" id="UP000027456">
    <property type="component" value="Unassembled WGS sequence"/>
</dbReference>
<name>A0A074RNB7_9AGAM</name>
<feature type="non-terminal residue" evidence="1">
    <location>
        <position position="230"/>
    </location>
</feature>
<comment type="caution">
    <text evidence="1">The sequence shown here is derived from an EMBL/GenBank/DDBJ whole genome shotgun (WGS) entry which is preliminary data.</text>
</comment>
<protein>
    <submittedName>
        <fullName evidence="1">Uncharacterized protein</fullName>
    </submittedName>
</protein>